<dbReference type="ExpressionAtlas" id="A0A2K2CNC5">
    <property type="expression patterns" value="baseline"/>
</dbReference>
<dbReference type="AlphaFoldDB" id="A0A2K2CNC5"/>
<dbReference type="EnsemblPlants" id="PNT63519">
    <property type="protein sequence ID" value="PNT63519"/>
    <property type="gene ID" value="BRADI_4g16976v3"/>
</dbReference>
<sequence>MVSEMQLPLRLLSPRAASPRSRLDGMGGLVTLDKAFTRMERTNFLVNGTRSSLVKPSTEQASFRSKGNIFLCVYEPVDAILFSLFSWTYRIILKPTTTFILSRFFGDVNLMDTVNIVRVSIFHFLLQQCILTVHINNKSYREQNESGERDCFTGRE</sequence>
<evidence type="ECO:0000313" key="1">
    <source>
        <dbReference type="EMBL" id="PNT63519.1"/>
    </source>
</evidence>
<name>A0A2K2CNC5_BRADI</name>
<dbReference type="Proteomes" id="UP000008810">
    <property type="component" value="Chromosome 4"/>
</dbReference>
<reference evidence="1" key="2">
    <citation type="submission" date="2017-06" db="EMBL/GenBank/DDBJ databases">
        <title>WGS assembly of Brachypodium distachyon.</title>
        <authorList>
            <consortium name="The International Brachypodium Initiative"/>
            <person name="Lucas S."/>
            <person name="Harmon-Smith M."/>
            <person name="Lail K."/>
            <person name="Tice H."/>
            <person name="Grimwood J."/>
            <person name="Bruce D."/>
            <person name="Barry K."/>
            <person name="Shu S."/>
            <person name="Lindquist E."/>
            <person name="Wang M."/>
            <person name="Pitluck S."/>
            <person name="Vogel J.P."/>
            <person name="Garvin D.F."/>
            <person name="Mockler T.C."/>
            <person name="Schmutz J."/>
            <person name="Rokhsar D."/>
            <person name="Bevan M.W."/>
        </authorList>
    </citation>
    <scope>NUCLEOTIDE SEQUENCE</scope>
    <source>
        <strain evidence="1">Bd21</strain>
    </source>
</reference>
<reference evidence="1 2" key="1">
    <citation type="journal article" date="2010" name="Nature">
        <title>Genome sequencing and analysis of the model grass Brachypodium distachyon.</title>
        <authorList>
            <consortium name="International Brachypodium Initiative"/>
        </authorList>
    </citation>
    <scope>NUCLEOTIDE SEQUENCE [LARGE SCALE GENOMIC DNA]</scope>
    <source>
        <strain evidence="1 2">Bd21</strain>
    </source>
</reference>
<accession>A0A2K2CNC5</accession>
<protein>
    <submittedName>
        <fullName evidence="1 2">Uncharacterized protein</fullName>
    </submittedName>
</protein>
<keyword evidence="3" id="KW-1185">Reference proteome</keyword>
<dbReference type="Gramene" id="PNT63519">
    <property type="protein sequence ID" value="PNT63519"/>
    <property type="gene ID" value="BRADI_4g16976v3"/>
</dbReference>
<evidence type="ECO:0000313" key="2">
    <source>
        <dbReference type="EnsemblPlants" id="PNT63519"/>
    </source>
</evidence>
<proteinExistence type="predicted"/>
<dbReference type="EMBL" id="CM000883">
    <property type="protein sequence ID" value="PNT63519.1"/>
    <property type="molecule type" value="Genomic_DNA"/>
</dbReference>
<reference evidence="2" key="3">
    <citation type="submission" date="2018-08" db="UniProtKB">
        <authorList>
            <consortium name="EnsemblPlants"/>
        </authorList>
    </citation>
    <scope>IDENTIFICATION</scope>
    <source>
        <strain evidence="2">cv. Bd21</strain>
    </source>
</reference>
<dbReference type="InParanoid" id="A0A2K2CNC5"/>
<evidence type="ECO:0000313" key="3">
    <source>
        <dbReference type="Proteomes" id="UP000008810"/>
    </source>
</evidence>
<gene>
    <name evidence="1" type="ORF">BRADI_4g16976v3</name>
</gene>
<organism evidence="1">
    <name type="scientific">Brachypodium distachyon</name>
    <name type="common">Purple false brome</name>
    <name type="synonym">Trachynia distachya</name>
    <dbReference type="NCBI Taxonomy" id="15368"/>
    <lineage>
        <taxon>Eukaryota</taxon>
        <taxon>Viridiplantae</taxon>
        <taxon>Streptophyta</taxon>
        <taxon>Embryophyta</taxon>
        <taxon>Tracheophyta</taxon>
        <taxon>Spermatophyta</taxon>
        <taxon>Magnoliopsida</taxon>
        <taxon>Liliopsida</taxon>
        <taxon>Poales</taxon>
        <taxon>Poaceae</taxon>
        <taxon>BOP clade</taxon>
        <taxon>Pooideae</taxon>
        <taxon>Stipodae</taxon>
        <taxon>Brachypodieae</taxon>
        <taxon>Brachypodium</taxon>
    </lineage>
</organism>